<keyword evidence="2" id="KW-0812">Transmembrane</keyword>
<organism evidence="3 4">
    <name type="scientific">Elysia marginata</name>
    <dbReference type="NCBI Taxonomy" id="1093978"/>
    <lineage>
        <taxon>Eukaryota</taxon>
        <taxon>Metazoa</taxon>
        <taxon>Spiralia</taxon>
        <taxon>Lophotrochozoa</taxon>
        <taxon>Mollusca</taxon>
        <taxon>Gastropoda</taxon>
        <taxon>Heterobranchia</taxon>
        <taxon>Euthyneura</taxon>
        <taxon>Panpulmonata</taxon>
        <taxon>Sacoglossa</taxon>
        <taxon>Placobranchoidea</taxon>
        <taxon>Plakobranchidae</taxon>
        <taxon>Elysia</taxon>
    </lineage>
</organism>
<dbReference type="Proteomes" id="UP000762676">
    <property type="component" value="Unassembled WGS sequence"/>
</dbReference>
<sequence>MVVVAIVVVIVVVIAVVKVVVIVVEAGMENGSNRPTLSAPPPVVPGPRSYRDPIETAPQTSDFAQSHSSVPGTQPKSGQRQTATAGRNQGRGYGRERDPTR</sequence>
<keyword evidence="2" id="KW-0472">Membrane</keyword>
<feature type="transmembrane region" description="Helical" evidence="2">
    <location>
        <begin position="6"/>
        <end position="24"/>
    </location>
</feature>
<protein>
    <recommendedName>
        <fullName evidence="5">Secreted protein</fullName>
    </recommendedName>
</protein>
<reference evidence="3 4" key="1">
    <citation type="journal article" date="2021" name="Elife">
        <title>Chloroplast acquisition without the gene transfer in kleptoplastic sea slugs, Plakobranchus ocellatus.</title>
        <authorList>
            <person name="Maeda T."/>
            <person name="Takahashi S."/>
            <person name="Yoshida T."/>
            <person name="Shimamura S."/>
            <person name="Takaki Y."/>
            <person name="Nagai Y."/>
            <person name="Toyoda A."/>
            <person name="Suzuki Y."/>
            <person name="Arimoto A."/>
            <person name="Ishii H."/>
            <person name="Satoh N."/>
            <person name="Nishiyama T."/>
            <person name="Hasebe M."/>
            <person name="Maruyama T."/>
            <person name="Minagawa J."/>
            <person name="Obokata J."/>
            <person name="Shigenobu S."/>
        </authorList>
    </citation>
    <scope>NUCLEOTIDE SEQUENCE [LARGE SCALE GENOMIC DNA]</scope>
</reference>
<name>A0AAV4EIY9_9GAST</name>
<comment type="caution">
    <text evidence="3">The sequence shown here is derived from an EMBL/GenBank/DDBJ whole genome shotgun (WGS) entry which is preliminary data.</text>
</comment>
<accession>A0AAV4EIY9</accession>
<feature type="compositionally biased region" description="Polar residues" evidence="1">
    <location>
        <begin position="57"/>
        <end position="87"/>
    </location>
</feature>
<evidence type="ECO:0008006" key="5">
    <source>
        <dbReference type="Google" id="ProtNLM"/>
    </source>
</evidence>
<dbReference type="AlphaFoldDB" id="A0AAV4EIY9"/>
<evidence type="ECO:0000313" key="4">
    <source>
        <dbReference type="Proteomes" id="UP000762676"/>
    </source>
</evidence>
<evidence type="ECO:0000313" key="3">
    <source>
        <dbReference type="EMBL" id="GFR61088.1"/>
    </source>
</evidence>
<evidence type="ECO:0000256" key="2">
    <source>
        <dbReference type="SAM" id="Phobius"/>
    </source>
</evidence>
<dbReference type="EMBL" id="BMAT01010806">
    <property type="protein sequence ID" value="GFR61088.1"/>
    <property type="molecule type" value="Genomic_DNA"/>
</dbReference>
<proteinExistence type="predicted"/>
<feature type="region of interest" description="Disordered" evidence="1">
    <location>
        <begin position="30"/>
        <end position="101"/>
    </location>
</feature>
<keyword evidence="2" id="KW-1133">Transmembrane helix</keyword>
<keyword evidence="4" id="KW-1185">Reference proteome</keyword>
<evidence type="ECO:0000256" key="1">
    <source>
        <dbReference type="SAM" id="MobiDB-lite"/>
    </source>
</evidence>
<gene>
    <name evidence="3" type="ORF">ElyMa_005424100</name>
</gene>